<evidence type="ECO:0000256" key="6">
    <source>
        <dbReference type="ARBA" id="ARBA00022989"/>
    </source>
</evidence>
<dbReference type="PROSITE" id="PS50267">
    <property type="entry name" value="NA_NEUROTRAN_SYMP_3"/>
    <property type="match status" value="1"/>
</dbReference>
<keyword evidence="7" id="KW-0472">Membrane</keyword>
<evidence type="ECO:0000256" key="5">
    <source>
        <dbReference type="ARBA" id="ARBA00022847"/>
    </source>
</evidence>
<gene>
    <name evidence="9" type="ORF">ANN_14933</name>
</gene>
<evidence type="ECO:0000256" key="1">
    <source>
        <dbReference type="ARBA" id="ARBA00004141"/>
    </source>
</evidence>
<evidence type="ECO:0000313" key="10">
    <source>
        <dbReference type="Proteomes" id="UP001148838"/>
    </source>
</evidence>
<dbReference type="SUPFAM" id="SSF161070">
    <property type="entry name" value="SNF-like"/>
    <property type="match status" value="1"/>
</dbReference>
<reference evidence="9 10" key="1">
    <citation type="journal article" date="2022" name="Allergy">
        <title>Genome assembly and annotation of Periplaneta americana reveal a comprehensive cockroach allergen profile.</title>
        <authorList>
            <person name="Wang L."/>
            <person name="Xiong Q."/>
            <person name="Saelim N."/>
            <person name="Wang L."/>
            <person name="Nong W."/>
            <person name="Wan A.T."/>
            <person name="Shi M."/>
            <person name="Liu X."/>
            <person name="Cao Q."/>
            <person name="Hui J.H.L."/>
            <person name="Sookrung N."/>
            <person name="Leung T.F."/>
            <person name="Tungtrongchitr A."/>
            <person name="Tsui S.K.W."/>
        </authorList>
    </citation>
    <scope>NUCLEOTIDE SEQUENCE [LARGE SCALE GENOMIC DNA]</scope>
    <source>
        <strain evidence="9">PWHHKU_190912</strain>
    </source>
</reference>
<comment type="subcellular location">
    <subcellularLocation>
        <location evidence="1">Membrane</location>
        <topology evidence="1">Multi-pass membrane protein</topology>
    </subcellularLocation>
</comment>
<dbReference type="EMBL" id="JAJSOF020000019">
    <property type="protein sequence ID" value="KAJ4438979.1"/>
    <property type="molecule type" value="Genomic_DNA"/>
</dbReference>
<name>A0ABQ8SYT2_PERAM</name>
<evidence type="ECO:0000256" key="3">
    <source>
        <dbReference type="ARBA" id="ARBA00022448"/>
    </source>
</evidence>
<feature type="region of interest" description="Disordered" evidence="8">
    <location>
        <begin position="1"/>
        <end position="21"/>
    </location>
</feature>
<dbReference type="Proteomes" id="UP001148838">
    <property type="component" value="Unassembled WGS sequence"/>
</dbReference>
<evidence type="ECO:0000256" key="7">
    <source>
        <dbReference type="ARBA" id="ARBA00023136"/>
    </source>
</evidence>
<keyword evidence="6" id="KW-1133">Transmembrane helix</keyword>
<evidence type="ECO:0000313" key="9">
    <source>
        <dbReference type="EMBL" id="KAJ4438979.1"/>
    </source>
</evidence>
<evidence type="ECO:0000256" key="4">
    <source>
        <dbReference type="ARBA" id="ARBA00022692"/>
    </source>
</evidence>
<sequence length="153" mass="17415">MGNNSKSDSQDVLAAQEPPTRGSWSNQLEFILSCLNYAVGLGNVWRFPYLVFKNGGDRRSVHSLCLLYRIIHDSTPNFLASRFTLLASHHNRNTRSQHNLLLSIPRHQTSLYSSSFSIAMARSWNSLPLEIRGSLSPQLFKIRLFRNILNAQN</sequence>
<keyword evidence="4" id="KW-0812">Transmembrane</keyword>
<accession>A0ABQ8SYT2</accession>
<proteinExistence type="inferred from homology"/>
<dbReference type="InterPro" id="IPR037272">
    <property type="entry name" value="SNS_sf"/>
</dbReference>
<dbReference type="PANTHER" id="PTHR11616">
    <property type="entry name" value="SODIUM/CHLORIDE DEPENDENT TRANSPORTER"/>
    <property type="match status" value="1"/>
</dbReference>
<keyword evidence="3" id="KW-0813">Transport</keyword>
<dbReference type="Pfam" id="PF00209">
    <property type="entry name" value="SNF"/>
    <property type="match status" value="1"/>
</dbReference>
<organism evidence="9 10">
    <name type="scientific">Periplaneta americana</name>
    <name type="common">American cockroach</name>
    <name type="synonym">Blatta americana</name>
    <dbReference type="NCBI Taxonomy" id="6978"/>
    <lineage>
        <taxon>Eukaryota</taxon>
        <taxon>Metazoa</taxon>
        <taxon>Ecdysozoa</taxon>
        <taxon>Arthropoda</taxon>
        <taxon>Hexapoda</taxon>
        <taxon>Insecta</taxon>
        <taxon>Pterygota</taxon>
        <taxon>Neoptera</taxon>
        <taxon>Polyneoptera</taxon>
        <taxon>Dictyoptera</taxon>
        <taxon>Blattodea</taxon>
        <taxon>Blattoidea</taxon>
        <taxon>Blattidae</taxon>
        <taxon>Blattinae</taxon>
        <taxon>Periplaneta</taxon>
    </lineage>
</organism>
<dbReference type="InterPro" id="IPR000175">
    <property type="entry name" value="Na/ntran_symport"/>
</dbReference>
<comment type="similarity">
    <text evidence="2">Belongs to the sodium:neurotransmitter symporter (SNF) (TC 2.A.22) family.</text>
</comment>
<protein>
    <submittedName>
        <fullName evidence="9">Uncharacterized protein</fullName>
    </submittedName>
</protein>
<evidence type="ECO:0000256" key="2">
    <source>
        <dbReference type="ARBA" id="ARBA00006459"/>
    </source>
</evidence>
<evidence type="ECO:0000256" key="8">
    <source>
        <dbReference type="SAM" id="MobiDB-lite"/>
    </source>
</evidence>
<comment type="caution">
    <text evidence="9">The sequence shown here is derived from an EMBL/GenBank/DDBJ whole genome shotgun (WGS) entry which is preliminary data.</text>
</comment>
<keyword evidence="5" id="KW-0769">Symport</keyword>
<keyword evidence="10" id="KW-1185">Reference proteome</keyword>
<dbReference type="PANTHER" id="PTHR11616:SF240">
    <property type="entry name" value="BLOATED TUBULES, ISOFORM B-RELATED"/>
    <property type="match status" value="1"/>
</dbReference>